<evidence type="ECO:0000259" key="8">
    <source>
        <dbReference type="Pfam" id="PF22876"/>
    </source>
</evidence>
<evidence type="ECO:0000259" key="7">
    <source>
        <dbReference type="Pfam" id="PF22874"/>
    </source>
</evidence>
<dbReference type="EMBL" id="JAWIZZ010000045">
    <property type="protein sequence ID" value="KAK5780091.1"/>
    <property type="molecule type" value="Genomic_DNA"/>
</dbReference>
<evidence type="ECO:0000259" key="6">
    <source>
        <dbReference type="Pfam" id="PF17076"/>
    </source>
</evidence>
<evidence type="ECO:0000313" key="9">
    <source>
        <dbReference type="EMBL" id="KAK5780091.1"/>
    </source>
</evidence>
<proteinExistence type="predicted"/>
<sequence>MIPDANKNINHYYKIDLDQTKRPSENLYHLLHKDSVSNSNWNLKNKPSFCSFVSSVPSLNSIEGNQSILSKESIISNSTTTSPNLSTANTDTTTTNIIPPDQCCNHHYLTPSQRYRLRKNQNQKQLRNYIYNKDLYSYENKHQNQKELEDRSEVAHSYACNIDNDIDDSILWNIPKTHYPYFNPLNSKNVLATVTTIPGINNGNEYPCKDENKQKINPSFNESKIISDMVSTLSNQYIIEVSKKTHDRVKDRYQNIKNLPIEIKELNSMGLEDMKCVSSNKLKYLNQGRPIWLPPKTTHEIEKYKTEMKNCMDTIYKEEMVRHKWLNDYKLFIEKSYGRLFSYNNSSSHSKVGRTNWIQNIKFLKQIIKKIPLPYELRYDIYMNLLDKPEHFEDFDKIYNKYERIIQNDSYPYDKLLEIKVLIQDKIENKKILTIDDQKILSTIFFLLKLKSISNQGLIKGDEIIIHHLIKMNKLSIEQIWNLLQIIQYNINNNNNNSNNNSNNNNLYENDYEWYCLETPRIMKLWDTRNDYKYTYWWDIMERIDNIDLFFWILDTIVVITKDFTNKTRLAPTQSLKFMISLPLLITRDYHYGWDSLSLIHDTSKYRLLFPGDDSTDLLYKNYRFMCKLWGLANTL</sequence>
<dbReference type="InterPro" id="IPR031403">
    <property type="entry name" value="Sbe2/Sbe22_C"/>
</dbReference>
<dbReference type="InterPro" id="IPR053949">
    <property type="entry name" value="SBE2/SBE22_M"/>
</dbReference>
<keyword evidence="2" id="KW-0813">Transport</keyword>
<keyword evidence="4" id="KW-0333">Golgi apparatus</keyword>
<evidence type="ECO:0000256" key="4">
    <source>
        <dbReference type="ARBA" id="ARBA00023034"/>
    </source>
</evidence>
<dbReference type="InterPro" id="IPR053948">
    <property type="entry name" value="SBE2/SBE22_N"/>
</dbReference>
<dbReference type="Pfam" id="PF22874">
    <property type="entry name" value="SBE2_M"/>
    <property type="match status" value="1"/>
</dbReference>
<keyword evidence="3" id="KW-0653">Protein transport</keyword>
<comment type="caution">
    <text evidence="9">The sequence shown here is derived from an EMBL/GenBank/DDBJ whole genome shotgun (WGS) entry which is preliminary data.</text>
</comment>
<dbReference type="GO" id="GO:0005794">
    <property type="term" value="C:Golgi apparatus"/>
    <property type="evidence" value="ECO:0007669"/>
    <property type="project" value="UniProtKB-SubCell"/>
</dbReference>
<feature type="domain" description="Sbe2/Sbe22 C-terminal" evidence="6">
    <location>
        <begin position="360"/>
        <end position="562"/>
    </location>
</feature>
<dbReference type="GO" id="GO:0031505">
    <property type="term" value="P:fungal-type cell wall organization"/>
    <property type="evidence" value="ECO:0007669"/>
    <property type="project" value="InterPro"/>
</dbReference>
<dbReference type="Pfam" id="PF22876">
    <property type="entry name" value="SBE2_N"/>
    <property type="match status" value="1"/>
</dbReference>
<gene>
    <name evidence="9" type="ORF">RI543_002633</name>
</gene>
<feature type="domain" description="SBE2/SBE22 N-terminal" evidence="8">
    <location>
        <begin position="73"/>
        <end position="180"/>
    </location>
</feature>
<keyword evidence="10" id="KW-1185">Reference proteome</keyword>
<reference evidence="10" key="1">
    <citation type="submission" date="2023-07" db="EMBL/GenBank/DDBJ databases">
        <title>A draft genome of Kazachstania heterogenica Y-27499.</title>
        <authorList>
            <person name="Donic C."/>
            <person name="Kralova J.S."/>
            <person name="Fidel L."/>
            <person name="Ben-Dor S."/>
            <person name="Jung S."/>
        </authorList>
    </citation>
    <scope>NUCLEOTIDE SEQUENCE [LARGE SCALE GENOMIC DNA]</scope>
    <source>
        <strain evidence="10">Y27499</strain>
    </source>
</reference>
<keyword evidence="5" id="KW-0961">Cell wall biogenesis/degradation</keyword>
<dbReference type="Pfam" id="PF17076">
    <property type="entry name" value="SBE2_C"/>
    <property type="match status" value="1"/>
</dbReference>
<dbReference type="AlphaFoldDB" id="A0AAN7ZXX6"/>
<accession>A0AAN7ZXX6</accession>
<evidence type="ECO:0000256" key="5">
    <source>
        <dbReference type="ARBA" id="ARBA00023316"/>
    </source>
</evidence>
<dbReference type="Proteomes" id="UP001306508">
    <property type="component" value="Unassembled WGS sequence"/>
</dbReference>
<evidence type="ECO:0000313" key="10">
    <source>
        <dbReference type="Proteomes" id="UP001306508"/>
    </source>
</evidence>
<name>A0AAN7ZXX6_9SACH</name>
<dbReference type="GO" id="GO:0015031">
    <property type="term" value="P:protein transport"/>
    <property type="evidence" value="ECO:0007669"/>
    <property type="project" value="UniProtKB-KW"/>
</dbReference>
<comment type="subcellular location">
    <subcellularLocation>
        <location evidence="1">Golgi apparatus</location>
    </subcellularLocation>
</comment>
<evidence type="ECO:0000256" key="1">
    <source>
        <dbReference type="ARBA" id="ARBA00004555"/>
    </source>
</evidence>
<feature type="domain" description="SBE2/SBE22 middle" evidence="7">
    <location>
        <begin position="224"/>
        <end position="314"/>
    </location>
</feature>
<protein>
    <submittedName>
        <fullName evidence="9">Uncharacterized protein</fullName>
    </submittedName>
</protein>
<evidence type="ECO:0000256" key="2">
    <source>
        <dbReference type="ARBA" id="ARBA00022448"/>
    </source>
</evidence>
<organism evidence="9 10">
    <name type="scientific">Arxiozyma heterogenica</name>
    <dbReference type="NCBI Taxonomy" id="278026"/>
    <lineage>
        <taxon>Eukaryota</taxon>
        <taxon>Fungi</taxon>
        <taxon>Dikarya</taxon>
        <taxon>Ascomycota</taxon>
        <taxon>Saccharomycotina</taxon>
        <taxon>Saccharomycetes</taxon>
        <taxon>Saccharomycetales</taxon>
        <taxon>Saccharomycetaceae</taxon>
        <taxon>Arxiozyma</taxon>
    </lineage>
</organism>
<evidence type="ECO:0000256" key="3">
    <source>
        <dbReference type="ARBA" id="ARBA00022927"/>
    </source>
</evidence>